<accession>A0A9X1IJI7</accession>
<dbReference type="Gene3D" id="2.40.50.140">
    <property type="entry name" value="Nucleic acid-binding proteins"/>
    <property type="match status" value="1"/>
</dbReference>
<dbReference type="InterPro" id="IPR047641">
    <property type="entry name" value="ABC_transpr_MalK/UgpC-like"/>
</dbReference>
<dbReference type="SMART" id="SM00382">
    <property type="entry name" value="AAA"/>
    <property type="match status" value="1"/>
</dbReference>
<dbReference type="Gene3D" id="3.40.50.300">
    <property type="entry name" value="P-loop containing nucleotide triphosphate hydrolases"/>
    <property type="match status" value="1"/>
</dbReference>
<dbReference type="SUPFAM" id="SSF52540">
    <property type="entry name" value="P-loop containing nucleoside triphosphate hydrolases"/>
    <property type="match status" value="1"/>
</dbReference>
<dbReference type="InterPro" id="IPR003593">
    <property type="entry name" value="AAA+_ATPase"/>
</dbReference>
<keyword evidence="4 7" id="KW-0067">ATP-binding</keyword>
<dbReference type="PANTHER" id="PTHR43875">
    <property type="entry name" value="MALTODEXTRIN IMPORT ATP-BINDING PROTEIN MSMX"/>
    <property type="match status" value="1"/>
</dbReference>
<dbReference type="EMBL" id="JAJATW010000001">
    <property type="protein sequence ID" value="MCB5160458.1"/>
    <property type="molecule type" value="Genomic_DNA"/>
</dbReference>
<evidence type="ECO:0000313" key="8">
    <source>
        <dbReference type="Proteomes" id="UP001139095"/>
    </source>
</evidence>
<dbReference type="InterPro" id="IPR040582">
    <property type="entry name" value="OB_MalK-like"/>
</dbReference>
<evidence type="ECO:0000256" key="5">
    <source>
        <dbReference type="ARBA" id="ARBA00023136"/>
    </source>
</evidence>
<comment type="caution">
    <text evidence="7">The sequence shown here is derived from an EMBL/GenBank/DDBJ whole genome shotgun (WGS) entry which is preliminary data.</text>
</comment>
<dbReference type="GO" id="GO:0016887">
    <property type="term" value="F:ATP hydrolysis activity"/>
    <property type="evidence" value="ECO:0007669"/>
    <property type="project" value="InterPro"/>
</dbReference>
<dbReference type="CDD" id="cd03259">
    <property type="entry name" value="ABC_Carb_Solutes_like"/>
    <property type="match status" value="1"/>
</dbReference>
<reference evidence="7" key="1">
    <citation type="submission" date="2021-10" db="EMBL/GenBank/DDBJ databases">
        <title>Marinomonas pontica sp. nov., isolated from the Black Sea.</title>
        <authorList>
            <person name="Zhao L.-H."/>
            <person name="Xue J.-H."/>
        </authorList>
    </citation>
    <scope>NUCLEOTIDE SEQUENCE</scope>
    <source>
        <strain evidence="7">E8</strain>
    </source>
</reference>
<dbReference type="GO" id="GO:0005524">
    <property type="term" value="F:ATP binding"/>
    <property type="evidence" value="ECO:0007669"/>
    <property type="project" value="UniProtKB-KW"/>
</dbReference>
<dbReference type="Proteomes" id="UP001139095">
    <property type="component" value="Unassembled WGS sequence"/>
</dbReference>
<dbReference type="InterPro" id="IPR003439">
    <property type="entry name" value="ABC_transporter-like_ATP-bd"/>
</dbReference>
<dbReference type="PANTHER" id="PTHR43875:SF14">
    <property type="entry name" value="ABC TRANSPORTER ATP-BINDING PROTEIN"/>
    <property type="match status" value="1"/>
</dbReference>
<keyword evidence="3" id="KW-0547">Nucleotide-binding</keyword>
<dbReference type="Pfam" id="PF17912">
    <property type="entry name" value="OB_MalK"/>
    <property type="match status" value="1"/>
</dbReference>
<dbReference type="Gene3D" id="2.40.50.100">
    <property type="match status" value="1"/>
</dbReference>
<sequence>MAAITLNALAHTYSDNPTRPEDYAIREMTHEWEQGGAFALLGPSGCGKSTLLNIISGLLEPSDGEVLFDGKRVNELKPEERNIAQVFQFPVVYDTMTVFDNLAFPLRNIGVPEHKIKSKVFEVADILELSDQLKRKAKGLSADQKQKVSMGRGLVRDDVSAILFDEPLTVIDPQLKWKLRRKLKQIHEQFNITMVYVTHDQLEASTFADKIAVMYQGQIVQFGTPRELFEEPAHTFVGYFIGSPGMNFFEVELNDTLRFGEHEIATSDAMLSRLKNLPAKKITVGIRPEFVHVWEGKNDDAFKVDVDFIEDLGTYKILSFLFNGQTMKARLSEDQAIPSGQIYVSFPEQWTKVYVDDYLVNMTEPAVNQTEEIHHAN</sequence>
<dbReference type="GO" id="GO:0015408">
    <property type="term" value="F:ABC-type ferric iron transporter activity"/>
    <property type="evidence" value="ECO:0007669"/>
    <property type="project" value="InterPro"/>
</dbReference>
<dbReference type="InterPro" id="IPR027417">
    <property type="entry name" value="P-loop_NTPase"/>
</dbReference>
<evidence type="ECO:0000256" key="1">
    <source>
        <dbReference type="ARBA" id="ARBA00022448"/>
    </source>
</evidence>
<dbReference type="InterPro" id="IPR012340">
    <property type="entry name" value="NA-bd_OB-fold"/>
</dbReference>
<dbReference type="RefSeq" id="WP_226752839.1">
    <property type="nucleotide sequence ID" value="NZ_JAJATW010000001.1"/>
</dbReference>
<dbReference type="PROSITE" id="PS50893">
    <property type="entry name" value="ABC_TRANSPORTER_2"/>
    <property type="match status" value="1"/>
</dbReference>
<evidence type="ECO:0000313" key="7">
    <source>
        <dbReference type="EMBL" id="MCB5160458.1"/>
    </source>
</evidence>
<proteinExistence type="predicted"/>
<dbReference type="Pfam" id="PF00005">
    <property type="entry name" value="ABC_tran"/>
    <property type="match status" value="1"/>
</dbReference>
<gene>
    <name evidence="7" type="ORF">LG368_00835</name>
</gene>
<feature type="domain" description="ABC transporter" evidence="6">
    <location>
        <begin position="4"/>
        <end position="241"/>
    </location>
</feature>
<keyword evidence="1" id="KW-0813">Transport</keyword>
<protein>
    <submittedName>
        <fullName evidence="7">ABC transporter ATP-binding protein</fullName>
    </submittedName>
</protein>
<dbReference type="InterPro" id="IPR008995">
    <property type="entry name" value="Mo/tungstate-bd_C_term_dom"/>
</dbReference>
<dbReference type="GO" id="GO:0055052">
    <property type="term" value="C:ATP-binding cassette (ABC) transporter complex, substrate-binding subunit-containing"/>
    <property type="evidence" value="ECO:0007669"/>
    <property type="project" value="TreeGrafter"/>
</dbReference>
<keyword evidence="5" id="KW-0472">Membrane</keyword>
<name>A0A9X1IJI7_9GAMM</name>
<dbReference type="FunFam" id="3.40.50.300:FF:000042">
    <property type="entry name" value="Maltose/maltodextrin ABC transporter, ATP-binding protein"/>
    <property type="match status" value="1"/>
</dbReference>
<evidence type="ECO:0000256" key="2">
    <source>
        <dbReference type="ARBA" id="ARBA00022475"/>
    </source>
</evidence>
<dbReference type="InterPro" id="IPR015853">
    <property type="entry name" value="ABC_transpr_FbpC"/>
</dbReference>
<keyword evidence="2" id="KW-1003">Cell membrane</keyword>
<keyword evidence="8" id="KW-1185">Reference proteome</keyword>
<evidence type="ECO:0000256" key="3">
    <source>
        <dbReference type="ARBA" id="ARBA00022741"/>
    </source>
</evidence>
<dbReference type="SUPFAM" id="SSF50331">
    <property type="entry name" value="MOP-like"/>
    <property type="match status" value="1"/>
</dbReference>
<evidence type="ECO:0000256" key="4">
    <source>
        <dbReference type="ARBA" id="ARBA00022840"/>
    </source>
</evidence>
<organism evidence="7 8">
    <name type="scientific">Marinomonas algarum</name>
    <dbReference type="NCBI Taxonomy" id="2883105"/>
    <lineage>
        <taxon>Bacteria</taxon>
        <taxon>Pseudomonadati</taxon>
        <taxon>Pseudomonadota</taxon>
        <taxon>Gammaproteobacteria</taxon>
        <taxon>Oceanospirillales</taxon>
        <taxon>Oceanospirillaceae</taxon>
        <taxon>Marinomonas</taxon>
    </lineage>
</organism>
<dbReference type="AlphaFoldDB" id="A0A9X1IJI7"/>
<evidence type="ECO:0000259" key="6">
    <source>
        <dbReference type="PROSITE" id="PS50893"/>
    </source>
</evidence>